<evidence type="ECO:0000256" key="1">
    <source>
        <dbReference type="ARBA" id="ARBA00009865"/>
    </source>
</evidence>
<dbReference type="PANTHER" id="PTHR43817:SF1">
    <property type="entry name" value="HYDROLASE, FAMILY 43, PUTATIVE (AFU_ORTHOLOGUE AFUA_3G01660)-RELATED"/>
    <property type="match status" value="1"/>
</dbReference>
<organism evidence="8 9">
    <name type="scientific">Aureibaculum algae</name>
    <dbReference type="NCBI Taxonomy" id="2584122"/>
    <lineage>
        <taxon>Bacteria</taxon>
        <taxon>Pseudomonadati</taxon>
        <taxon>Bacteroidota</taxon>
        <taxon>Flavobacteriia</taxon>
        <taxon>Flavobacteriales</taxon>
        <taxon>Flavobacteriaceae</taxon>
        <taxon>Aureibaculum</taxon>
    </lineage>
</organism>
<name>A0A5B7TMC3_9FLAO</name>
<dbReference type="PANTHER" id="PTHR43817">
    <property type="entry name" value="GLYCOSYL HYDROLASE"/>
    <property type="match status" value="1"/>
</dbReference>
<keyword evidence="9" id="KW-1185">Reference proteome</keyword>
<dbReference type="SUPFAM" id="SSF75005">
    <property type="entry name" value="Arabinanase/levansucrase/invertase"/>
    <property type="match status" value="1"/>
</dbReference>
<evidence type="ECO:0000313" key="9">
    <source>
        <dbReference type="Proteomes" id="UP000306229"/>
    </source>
</evidence>
<keyword evidence="2" id="KW-0732">Signal</keyword>
<evidence type="ECO:0000256" key="4">
    <source>
        <dbReference type="ARBA" id="ARBA00023295"/>
    </source>
</evidence>
<evidence type="ECO:0000256" key="5">
    <source>
        <dbReference type="PIRSR" id="PIRSR606710-1"/>
    </source>
</evidence>
<dbReference type="GO" id="GO:0004553">
    <property type="term" value="F:hydrolase activity, hydrolyzing O-glycosyl compounds"/>
    <property type="evidence" value="ECO:0007669"/>
    <property type="project" value="InterPro"/>
</dbReference>
<reference evidence="8 9" key="1">
    <citation type="submission" date="2019-05" db="EMBL/GenBank/DDBJ databases">
        <title>Algicella ahnfeltiae gen. nov., sp. nov., a novel marine bacterium of the family Flavobacteriaceae isolated from a red alga.</title>
        <authorList>
            <person name="Nedashkovskaya O.I."/>
            <person name="Kukhlevskiy A.D."/>
            <person name="Kim S.-G."/>
            <person name="Zhukova N.V."/>
            <person name="Mikhailov V.V."/>
        </authorList>
    </citation>
    <scope>NUCLEOTIDE SEQUENCE [LARGE SCALE GENOMIC DNA]</scope>
    <source>
        <strain evidence="8 9">10Alg115</strain>
    </source>
</reference>
<dbReference type="Gene3D" id="2.115.10.20">
    <property type="entry name" value="Glycosyl hydrolase domain, family 43"/>
    <property type="match status" value="1"/>
</dbReference>
<gene>
    <name evidence="8" type="ORF">FF125_02825</name>
</gene>
<protein>
    <submittedName>
        <fullName evidence="8">Glycosyl hydrolase family 43</fullName>
    </submittedName>
</protein>
<dbReference type="AlphaFoldDB" id="A0A5B7TMC3"/>
<dbReference type="RefSeq" id="WP_138948356.1">
    <property type="nucleotide sequence ID" value="NZ_CP040749.1"/>
</dbReference>
<evidence type="ECO:0000256" key="7">
    <source>
        <dbReference type="RuleBase" id="RU361187"/>
    </source>
</evidence>
<feature type="active site" description="Proton donor" evidence="5">
    <location>
        <position position="235"/>
    </location>
</feature>
<dbReference type="PIRSF" id="PIRSF025414">
    <property type="entry name" value="Alpha-L-arabinofuranosidase"/>
    <property type="match status" value="1"/>
</dbReference>
<keyword evidence="3 7" id="KW-0378">Hydrolase</keyword>
<evidence type="ECO:0000256" key="2">
    <source>
        <dbReference type="ARBA" id="ARBA00022729"/>
    </source>
</evidence>
<feature type="active site" description="Proton acceptor" evidence="5">
    <location>
        <position position="47"/>
    </location>
</feature>
<dbReference type="KEGG" id="fbe:FF125_02825"/>
<dbReference type="Pfam" id="PF04616">
    <property type="entry name" value="Glyco_hydro_43"/>
    <property type="match status" value="1"/>
</dbReference>
<accession>A0A5B7TMC3</accession>
<dbReference type="PROSITE" id="PS51257">
    <property type="entry name" value="PROKAR_LIPOPROTEIN"/>
    <property type="match status" value="1"/>
</dbReference>
<feature type="site" description="Important for catalytic activity, responsible for pKa modulation of the active site Glu and correct orientation of both the proton donor and substrate" evidence="6">
    <location>
        <position position="159"/>
    </location>
</feature>
<proteinExistence type="inferred from homology"/>
<dbReference type="InterPro" id="IPR023296">
    <property type="entry name" value="Glyco_hydro_beta-prop_sf"/>
</dbReference>
<dbReference type="InterPro" id="IPR016828">
    <property type="entry name" value="Alpha-L-arabinofuranosidase"/>
</dbReference>
<evidence type="ECO:0000256" key="6">
    <source>
        <dbReference type="PIRSR" id="PIRSR606710-2"/>
    </source>
</evidence>
<evidence type="ECO:0000256" key="3">
    <source>
        <dbReference type="ARBA" id="ARBA00022801"/>
    </source>
</evidence>
<dbReference type="GO" id="GO:0005975">
    <property type="term" value="P:carbohydrate metabolic process"/>
    <property type="evidence" value="ECO:0007669"/>
    <property type="project" value="InterPro"/>
</dbReference>
<keyword evidence="4 7" id="KW-0326">Glycosidase</keyword>
<dbReference type="Proteomes" id="UP000306229">
    <property type="component" value="Chromosome"/>
</dbReference>
<dbReference type="EMBL" id="CP040749">
    <property type="protein sequence ID" value="QCX37418.1"/>
    <property type="molecule type" value="Genomic_DNA"/>
</dbReference>
<sequence>MDHRFKYIWYALFFFLIVACKETESEKINLGHVENTFSNPLLPNGPDPWVIFHDNYYFYIRSENRKLILMKTADITDLQNAESHIIWSAPETGNYSKNIWAPEIHFINNNWYIYFAADNGDNRNHRMFVLENTSKNPFEGVFVFKSKIETDKNDNWAIDGSIFEHKNQLYFIWSGWEEPKKENGMEIQNIYIAEMSNPWTISSKRVLISTPEQKWEQKWQYPGVSGPSTRVYVNEGPQMIVHGEKIHIIYSASGCWTPYYSLGLLTAKVNNDLMIKTSWVKSENPVFEQSEKNKVYGPGHNSFFKSPDGTEDWILYHATDGSTDGCSDKRSPRAQEFRWTKDDMPIFGTPVTVSKKLVRPSGI</sequence>
<dbReference type="OrthoDB" id="177947at2"/>
<evidence type="ECO:0000313" key="8">
    <source>
        <dbReference type="EMBL" id="QCX37418.1"/>
    </source>
</evidence>
<comment type="similarity">
    <text evidence="1 7">Belongs to the glycosyl hydrolase 43 family.</text>
</comment>
<dbReference type="CDD" id="cd18820">
    <property type="entry name" value="GH43_LbAraf43-like"/>
    <property type="match status" value="1"/>
</dbReference>
<dbReference type="InterPro" id="IPR006710">
    <property type="entry name" value="Glyco_hydro_43"/>
</dbReference>